<dbReference type="EMBL" id="JAHRIQ010049997">
    <property type="protein sequence ID" value="MEQ2237875.1"/>
    <property type="molecule type" value="Genomic_DNA"/>
</dbReference>
<sequence length="75" mass="8516">MEVYSQRAIATSAMLSSSPSPSALLTMSLTKTYSLQIEQTTRQDESHHVVRISLYQRSLQRSVDQKDKARNCLKN</sequence>
<name>A0ABV0TZZ7_9TELE</name>
<protein>
    <submittedName>
        <fullName evidence="1">Uncharacterized protein</fullName>
    </submittedName>
</protein>
<evidence type="ECO:0000313" key="1">
    <source>
        <dbReference type="EMBL" id="MEQ2237875.1"/>
    </source>
</evidence>
<evidence type="ECO:0000313" key="2">
    <source>
        <dbReference type="Proteomes" id="UP001482620"/>
    </source>
</evidence>
<proteinExistence type="predicted"/>
<keyword evidence="2" id="KW-1185">Reference proteome</keyword>
<organism evidence="1 2">
    <name type="scientific">Ilyodon furcidens</name>
    <name type="common">goldbreast splitfin</name>
    <dbReference type="NCBI Taxonomy" id="33524"/>
    <lineage>
        <taxon>Eukaryota</taxon>
        <taxon>Metazoa</taxon>
        <taxon>Chordata</taxon>
        <taxon>Craniata</taxon>
        <taxon>Vertebrata</taxon>
        <taxon>Euteleostomi</taxon>
        <taxon>Actinopterygii</taxon>
        <taxon>Neopterygii</taxon>
        <taxon>Teleostei</taxon>
        <taxon>Neoteleostei</taxon>
        <taxon>Acanthomorphata</taxon>
        <taxon>Ovalentaria</taxon>
        <taxon>Atherinomorphae</taxon>
        <taxon>Cyprinodontiformes</taxon>
        <taxon>Goodeidae</taxon>
        <taxon>Ilyodon</taxon>
    </lineage>
</organism>
<accession>A0ABV0TZZ7</accession>
<gene>
    <name evidence="1" type="ORF">ILYODFUR_027596</name>
</gene>
<comment type="caution">
    <text evidence="1">The sequence shown here is derived from an EMBL/GenBank/DDBJ whole genome shotgun (WGS) entry which is preliminary data.</text>
</comment>
<reference evidence="1 2" key="1">
    <citation type="submission" date="2021-06" db="EMBL/GenBank/DDBJ databases">
        <authorList>
            <person name="Palmer J.M."/>
        </authorList>
    </citation>
    <scope>NUCLEOTIDE SEQUENCE [LARGE SCALE GENOMIC DNA]</scope>
    <source>
        <strain evidence="2">if_2019</strain>
        <tissue evidence="1">Muscle</tissue>
    </source>
</reference>
<dbReference type="Proteomes" id="UP001482620">
    <property type="component" value="Unassembled WGS sequence"/>
</dbReference>